<dbReference type="Proteomes" id="UP000269335">
    <property type="component" value="Unassembled WGS sequence"/>
</dbReference>
<evidence type="ECO:0000313" key="7">
    <source>
        <dbReference type="Proteomes" id="UP000269335"/>
    </source>
</evidence>
<keyword evidence="3" id="KW-0812">Transmembrane</keyword>
<dbReference type="SMART" id="SM00342">
    <property type="entry name" value="HTH_ARAC"/>
    <property type="match status" value="1"/>
</dbReference>
<evidence type="ECO:0000313" key="6">
    <source>
        <dbReference type="EMBL" id="RMN91115.1"/>
    </source>
</evidence>
<evidence type="ECO:0000313" key="5">
    <source>
        <dbReference type="EMBL" id="RMN84458.1"/>
    </source>
</evidence>
<evidence type="ECO:0000256" key="1">
    <source>
        <dbReference type="ARBA" id="ARBA00023015"/>
    </source>
</evidence>
<name>A0A3M3QJK5_PSECA</name>
<dbReference type="EMBL" id="RBPJ01000234">
    <property type="protein sequence ID" value="RMN91115.1"/>
    <property type="molecule type" value="Genomic_DNA"/>
</dbReference>
<dbReference type="EMBL" id="RBPH01000044">
    <property type="protein sequence ID" value="RMN84458.1"/>
    <property type="molecule type" value="Genomic_DNA"/>
</dbReference>
<keyword evidence="3" id="KW-1133">Transmembrane helix</keyword>
<dbReference type="AlphaFoldDB" id="A0A3M3QJK5"/>
<keyword evidence="2" id="KW-0804">Transcription</keyword>
<protein>
    <submittedName>
        <fullName evidence="6">Helix-turn-helix, AraC type:AraC-type transcriptional regulator</fullName>
    </submittedName>
</protein>
<dbReference type="Gene3D" id="1.10.10.60">
    <property type="entry name" value="Homeodomain-like"/>
    <property type="match status" value="1"/>
</dbReference>
<gene>
    <name evidence="6" type="ORF">ALQ51_100639</name>
    <name evidence="5" type="ORF">ALQ53_04550</name>
</gene>
<dbReference type="Proteomes" id="UP000270524">
    <property type="component" value="Unassembled WGS sequence"/>
</dbReference>
<dbReference type="GO" id="GO:0043565">
    <property type="term" value="F:sequence-specific DNA binding"/>
    <property type="evidence" value="ECO:0007669"/>
    <property type="project" value="InterPro"/>
</dbReference>
<dbReference type="PANTHER" id="PTHR43436:SF1">
    <property type="entry name" value="TRANSCRIPTIONAL REGULATORY PROTEIN"/>
    <property type="match status" value="1"/>
</dbReference>
<organism evidence="6 8">
    <name type="scientific">Pseudomonas cannabina</name>
    <dbReference type="NCBI Taxonomy" id="86840"/>
    <lineage>
        <taxon>Bacteria</taxon>
        <taxon>Pseudomonadati</taxon>
        <taxon>Pseudomonadota</taxon>
        <taxon>Gammaproteobacteria</taxon>
        <taxon>Pseudomonadales</taxon>
        <taxon>Pseudomonadaceae</taxon>
        <taxon>Pseudomonas</taxon>
    </lineage>
</organism>
<dbReference type="PROSITE" id="PS01124">
    <property type="entry name" value="HTH_ARAC_FAMILY_2"/>
    <property type="match status" value="1"/>
</dbReference>
<dbReference type="SUPFAM" id="SSF46689">
    <property type="entry name" value="Homeodomain-like"/>
    <property type="match status" value="2"/>
</dbReference>
<feature type="transmembrane region" description="Helical" evidence="3">
    <location>
        <begin position="37"/>
        <end position="58"/>
    </location>
</feature>
<reference evidence="7 8" key="1">
    <citation type="submission" date="2018-08" db="EMBL/GenBank/DDBJ databases">
        <title>Recombination of ecologically and evolutionarily significant loci maintains genetic cohesion in the Pseudomonas syringae species complex.</title>
        <authorList>
            <person name="Dillon M."/>
            <person name="Thakur S."/>
            <person name="Almeida R.N.D."/>
            <person name="Weir B.S."/>
            <person name="Guttman D.S."/>
        </authorList>
    </citation>
    <scope>NUCLEOTIDE SEQUENCE [LARGE SCALE GENOMIC DNA]</scope>
    <source>
        <strain evidence="5 7">ICMP 15201</strain>
        <strain evidence="6 8">ICMP 15203</strain>
    </source>
</reference>
<dbReference type="InterPro" id="IPR009057">
    <property type="entry name" value="Homeodomain-like_sf"/>
</dbReference>
<sequence>MKLRDRWLRRAWVMKNARQRAACHQYSGSEGADVCRLIAHACLFFSVGLLCVGIWLTVGGMEQSMAELRSIVMRAQDKWTETGLPRVAMVRAEACASQVYQPMLHLVLQGTKTLSIGEAVSRYSAGHYFLVPVDVPATGQIHSDAVEQPYLAVSLTLDPDVIAALLIEESKTPRPPQNACFEGVLASAQMIDAWLRMMRLMDHPYEAAILAPMIEREILFRALQGPLGGILRDVARPDGRMTQIRRVTQWIRDHYTEPFRVEPLALMADMSVAAFYRHFKSVTAMTPIQYQKRLRLLRARWLLLFDTLDATSIAYAVGYESASQFNREYARLFGLPPARDAARFKSPLAATG</sequence>
<dbReference type="PANTHER" id="PTHR43436">
    <property type="entry name" value="ARAC-FAMILY TRANSCRIPTIONAL REGULATOR"/>
    <property type="match status" value="1"/>
</dbReference>
<dbReference type="Pfam" id="PF06719">
    <property type="entry name" value="AraC_N"/>
    <property type="match status" value="1"/>
</dbReference>
<proteinExistence type="predicted"/>
<feature type="domain" description="HTH araC/xylS-type" evidence="4">
    <location>
        <begin position="245"/>
        <end position="343"/>
    </location>
</feature>
<evidence type="ECO:0000313" key="8">
    <source>
        <dbReference type="Proteomes" id="UP000270524"/>
    </source>
</evidence>
<dbReference type="InterPro" id="IPR018060">
    <property type="entry name" value="HTH_AraC"/>
</dbReference>
<dbReference type="Pfam" id="PF12833">
    <property type="entry name" value="HTH_18"/>
    <property type="match status" value="1"/>
</dbReference>
<evidence type="ECO:0000256" key="2">
    <source>
        <dbReference type="ARBA" id="ARBA00023163"/>
    </source>
</evidence>
<comment type="caution">
    <text evidence="6">The sequence shown here is derived from an EMBL/GenBank/DDBJ whole genome shotgun (WGS) entry which is preliminary data.</text>
</comment>
<dbReference type="GO" id="GO:0003700">
    <property type="term" value="F:DNA-binding transcription factor activity"/>
    <property type="evidence" value="ECO:0007669"/>
    <property type="project" value="InterPro"/>
</dbReference>
<keyword evidence="3" id="KW-0472">Membrane</keyword>
<keyword evidence="1" id="KW-0805">Transcription regulation</keyword>
<dbReference type="InterPro" id="IPR009594">
    <property type="entry name" value="Tscrpt_reg_HTH_AraC_N"/>
</dbReference>
<accession>A0A3M3QJK5</accession>
<evidence type="ECO:0000256" key="3">
    <source>
        <dbReference type="SAM" id="Phobius"/>
    </source>
</evidence>
<evidence type="ECO:0000259" key="4">
    <source>
        <dbReference type="PROSITE" id="PS01124"/>
    </source>
</evidence>